<reference evidence="2" key="1">
    <citation type="submission" date="2018-05" db="EMBL/GenBank/DDBJ databases">
        <authorList>
            <person name="Lanie J.A."/>
            <person name="Ng W.-L."/>
            <person name="Kazmierczak K.M."/>
            <person name="Andrzejewski T.M."/>
            <person name="Davidsen T.M."/>
            <person name="Wayne K.J."/>
            <person name="Tettelin H."/>
            <person name="Glass J.I."/>
            <person name="Rusch D."/>
            <person name="Podicherti R."/>
            <person name="Tsui H.-C.T."/>
            <person name="Winkler M.E."/>
        </authorList>
    </citation>
    <scope>NUCLEOTIDE SEQUENCE</scope>
</reference>
<accession>A0A382Q792</accession>
<gene>
    <name evidence="2" type="ORF">METZ01_LOCUS333672</name>
</gene>
<dbReference type="AlphaFoldDB" id="A0A382Q792"/>
<feature type="region of interest" description="Disordered" evidence="1">
    <location>
        <begin position="41"/>
        <end position="64"/>
    </location>
</feature>
<protein>
    <submittedName>
        <fullName evidence="2">Uncharacterized protein</fullName>
    </submittedName>
</protein>
<organism evidence="2">
    <name type="scientific">marine metagenome</name>
    <dbReference type="NCBI Taxonomy" id="408172"/>
    <lineage>
        <taxon>unclassified sequences</taxon>
        <taxon>metagenomes</taxon>
        <taxon>ecological metagenomes</taxon>
    </lineage>
</organism>
<dbReference type="EMBL" id="UINC01112113">
    <property type="protein sequence ID" value="SVC80818.1"/>
    <property type="molecule type" value="Genomic_DNA"/>
</dbReference>
<name>A0A382Q792_9ZZZZ</name>
<sequence length="134" mass="13362">MAVVIGLLGCGTSAAEALPALSPTSTVEAAPVAPLKLTSDSTTVPAMTASGKPTSVPDSTAGPVATALPLPRAASAPTTAPGKAGIIVEQPGIGTDVGQTLPHFGFTLFDGAQRNTAQLSSQGRPVFLFFFATW</sequence>
<feature type="compositionally biased region" description="Polar residues" evidence="1">
    <location>
        <begin position="41"/>
        <end position="58"/>
    </location>
</feature>
<evidence type="ECO:0000256" key="1">
    <source>
        <dbReference type="SAM" id="MobiDB-lite"/>
    </source>
</evidence>
<proteinExistence type="predicted"/>
<evidence type="ECO:0000313" key="2">
    <source>
        <dbReference type="EMBL" id="SVC80818.1"/>
    </source>
</evidence>